<evidence type="ECO:0000256" key="2">
    <source>
        <dbReference type="ARBA" id="ARBA00006070"/>
    </source>
</evidence>
<comment type="subcellular location">
    <subcellularLocation>
        <location evidence="1">Membrane</location>
        <topology evidence="1">Multi-pass membrane protein</topology>
    </subcellularLocation>
</comment>
<evidence type="ECO:0000256" key="6">
    <source>
        <dbReference type="PIRNR" id="PIRNR016013"/>
    </source>
</evidence>
<evidence type="ECO:0000256" key="7">
    <source>
        <dbReference type="SAM" id="Phobius"/>
    </source>
</evidence>
<proteinExistence type="inferred from homology"/>
<dbReference type="GO" id="GO:0000139">
    <property type="term" value="C:Golgi membrane"/>
    <property type="evidence" value="ECO:0000318"/>
    <property type="project" value="GO_Central"/>
</dbReference>
<comment type="function">
    <text evidence="6">Involved in the retrieval of endoplasmic reticulum membrane proteins from the early Golgi compartment.</text>
</comment>
<keyword evidence="8" id="KW-1185">Reference proteome</keyword>
<evidence type="ECO:0000256" key="5">
    <source>
        <dbReference type="ARBA" id="ARBA00023136"/>
    </source>
</evidence>
<dbReference type="PANTHER" id="PTHR10743">
    <property type="entry name" value="PROTEIN RER1"/>
    <property type="match status" value="1"/>
</dbReference>
<reference evidence="8" key="1">
    <citation type="journal article" date="2021" name="Nat. Commun.">
        <title>Genomic analyses provide insights into spinach domestication and the genetic basis of agronomic traits.</title>
        <authorList>
            <person name="Cai X."/>
            <person name="Sun X."/>
            <person name="Xu C."/>
            <person name="Sun H."/>
            <person name="Wang X."/>
            <person name="Ge C."/>
            <person name="Zhang Z."/>
            <person name="Wang Q."/>
            <person name="Fei Z."/>
            <person name="Jiao C."/>
            <person name="Wang Q."/>
        </authorList>
    </citation>
    <scope>NUCLEOTIDE SEQUENCE [LARGE SCALE GENOMIC DNA]</scope>
    <source>
        <strain evidence="8">cv. Varoflay</strain>
    </source>
</reference>
<dbReference type="GO" id="GO:0005783">
    <property type="term" value="C:endoplasmic reticulum"/>
    <property type="evidence" value="ECO:0007669"/>
    <property type="project" value="GOC"/>
</dbReference>
<dbReference type="RefSeq" id="XP_021861416.1">
    <property type="nucleotide sequence ID" value="XM_022005724.2"/>
</dbReference>
<dbReference type="GO" id="GO:0006890">
    <property type="term" value="P:retrograde vesicle-mediated transport, Golgi to endoplasmic reticulum"/>
    <property type="evidence" value="ECO:0000318"/>
    <property type="project" value="GO_Central"/>
</dbReference>
<sequence length="200" mass="23236">MNSENGEIGDNEEPVPLPTWRSNLNKRFLHYLDRSVPHLLRRWLVTIGVAMIYVLRVYWVKGFHVVSYGLATYVLNLLIGFFSPNVDPELEGRDGAPSPVSPGRDGDEYKPFERRVPEFRFWYAITKAFIVAFILTFISVLDVPVFWPILSSYWVFLFVLTMIRQIVHMFKYKYNPFRTAKPKYEGNRSSTSGSGTARDE</sequence>
<dbReference type="KEGG" id="soe:110800418"/>
<comment type="similarity">
    <text evidence="2 6">Belongs to the RER1 family.</text>
</comment>
<feature type="transmembrane region" description="Helical" evidence="7">
    <location>
        <begin position="121"/>
        <end position="139"/>
    </location>
</feature>
<dbReference type="PANTHER" id="PTHR10743:SF0">
    <property type="entry name" value="PROTEIN RER1"/>
    <property type="match status" value="1"/>
</dbReference>
<keyword evidence="3 7" id="KW-0812">Transmembrane</keyword>
<dbReference type="GO" id="GO:0006621">
    <property type="term" value="P:protein retention in ER lumen"/>
    <property type="evidence" value="ECO:0000318"/>
    <property type="project" value="GO_Central"/>
</dbReference>
<dbReference type="AlphaFoldDB" id="A0A9R0K7G3"/>
<dbReference type="Proteomes" id="UP000813463">
    <property type="component" value="Chromosome 3"/>
</dbReference>
<feature type="transmembrane region" description="Helical" evidence="7">
    <location>
        <begin position="145"/>
        <end position="163"/>
    </location>
</feature>
<evidence type="ECO:0000313" key="9">
    <source>
        <dbReference type="RefSeq" id="XP_021861416.1"/>
    </source>
</evidence>
<protein>
    <recommendedName>
        <fullName evidence="6">Protein RER1</fullName>
    </recommendedName>
</protein>
<dbReference type="GeneID" id="110800418"/>
<accession>A0A9R0K7G3</accession>
<reference evidence="9" key="2">
    <citation type="submission" date="2025-08" db="UniProtKB">
        <authorList>
            <consortium name="RefSeq"/>
        </authorList>
    </citation>
    <scope>IDENTIFICATION</scope>
    <source>
        <tissue evidence="9">Leaf</tissue>
    </source>
</reference>
<organism evidence="8 9">
    <name type="scientific">Spinacia oleracea</name>
    <name type="common">Spinach</name>
    <dbReference type="NCBI Taxonomy" id="3562"/>
    <lineage>
        <taxon>Eukaryota</taxon>
        <taxon>Viridiplantae</taxon>
        <taxon>Streptophyta</taxon>
        <taxon>Embryophyta</taxon>
        <taxon>Tracheophyta</taxon>
        <taxon>Spermatophyta</taxon>
        <taxon>Magnoliopsida</taxon>
        <taxon>eudicotyledons</taxon>
        <taxon>Gunneridae</taxon>
        <taxon>Pentapetalae</taxon>
        <taxon>Caryophyllales</taxon>
        <taxon>Chenopodiaceae</taxon>
        <taxon>Chenopodioideae</taxon>
        <taxon>Anserineae</taxon>
        <taxon>Spinacia</taxon>
    </lineage>
</organism>
<keyword evidence="4 7" id="KW-1133">Transmembrane helix</keyword>
<keyword evidence="5 6" id="KW-0472">Membrane</keyword>
<name>A0A9R0K7G3_SPIOL</name>
<evidence type="ECO:0000313" key="8">
    <source>
        <dbReference type="Proteomes" id="UP000813463"/>
    </source>
</evidence>
<dbReference type="Pfam" id="PF03248">
    <property type="entry name" value="Rer1"/>
    <property type="match status" value="1"/>
</dbReference>
<dbReference type="InterPro" id="IPR004932">
    <property type="entry name" value="Rer1"/>
</dbReference>
<feature type="transmembrane region" description="Helical" evidence="7">
    <location>
        <begin position="39"/>
        <end position="59"/>
    </location>
</feature>
<evidence type="ECO:0000256" key="3">
    <source>
        <dbReference type="ARBA" id="ARBA00022692"/>
    </source>
</evidence>
<evidence type="ECO:0000256" key="4">
    <source>
        <dbReference type="ARBA" id="ARBA00022989"/>
    </source>
</evidence>
<gene>
    <name evidence="9" type="primary">LOC110800418</name>
</gene>
<dbReference type="OrthoDB" id="448250at2759"/>
<evidence type="ECO:0000256" key="1">
    <source>
        <dbReference type="ARBA" id="ARBA00004141"/>
    </source>
</evidence>
<dbReference type="PIRSF" id="PIRSF016013">
    <property type="entry name" value="AtER_Rer1p"/>
    <property type="match status" value="1"/>
</dbReference>